<sequence length="26" mass="3160">MECVLFHSPMNYLKQKRYRQCLRAGS</sequence>
<accession>A0A0E9TFE7</accession>
<proteinExistence type="predicted"/>
<reference evidence="1" key="2">
    <citation type="journal article" date="2015" name="Fish Shellfish Immunol.">
        <title>Early steps in the European eel (Anguilla anguilla)-Vibrio vulnificus interaction in the gills: Role of the RtxA13 toxin.</title>
        <authorList>
            <person name="Callol A."/>
            <person name="Pajuelo D."/>
            <person name="Ebbesson L."/>
            <person name="Teles M."/>
            <person name="MacKenzie S."/>
            <person name="Amaro C."/>
        </authorList>
    </citation>
    <scope>NUCLEOTIDE SEQUENCE</scope>
</reference>
<reference evidence="1" key="1">
    <citation type="submission" date="2014-11" db="EMBL/GenBank/DDBJ databases">
        <authorList>
            <person name="Amaro Gonzalez C."/>
        </authorList>
    </citation>
    <scope>NUCLEOTIDE SEQUENCE</scope>
</reference>
<name>A0A0E9TFE7_ANGAN</name>
<dbReference type="AlphaFoldDB" id="A0A0E9TFE7"/>
<evidence type="ECO:0000313" key="1">
    <source>
        <dbReference type="EMBL" id="JAH51438.1"/>
    </source>
</evidence>
<dbReference type="EMBL" id="GBXM01057139">
    <property type="protein sequence ID" value="JAH51438.1"/>
    <property type="molecule type" value="Transcribed_RNA"/>
</dbReference>
<protein>
    <submittedName>
        <fullName evidence="1">Uncharacterized protein</fullName>
    </submittedName>
</protein>
<organism evidence="1">
    <name type="scientific">Anguilla anguilla</name>
    <name type="common">European freshwater eel</name>
    <name type="synonym">Muraena anguilla</name>
    <dbReference type="NCBI Taxonomy" id="7936"/>
    <lineage>
        <taxon>Eukaryota</taxon>
        <taxon>Metazoa</taxon>
        <taxon>Chordata</taxon>
        <taxon>Craniata</taxon>
        <taxon>Vertebrata</taxon>
        <taxon>Euteleostomi</taxon>
        <taxon>Actinopterygii</taxon>
        <taxon>Neopterygii</taxon>
        <taxon>Teleostei</taxon>
        <taxon>Anguilliformes</taxon>
        <taxon>Anguillidae</taxon>
        <taxon>Anguilla</taxon>
    </lineage>
</organism>